<accession>A0A0S3PUB7</accession>
<evidence type="ECO:0000259" key="7">
    <source>
        <dbReference type="PROSITE" id="PS50931"/>
    </source>
</evidence>
<keyword evidence="4" id="KW-0238">DNA-binding</keyword>
<dbReference type="FunFam" id="1.10.10.10:FF:000001">
    <property type="entry name" value="LysR family transcriptional regulator"/>
    <property type="match status" value="1"/>
</dbReference>
<dbReference type="OrthoDB" id="8479357at2"/>
<dbReference type="PRINTS" id="PR00039">
    <property type="entry name" value="HTHLYSR"/>
</dbReference>
<dbReference type="AlphaFoldDB" id="A0A0S3PUB7"/>
<dbReference type="PROSITE" id="PS50931">
    <property type="entry name" value="HTH_LYSR"/>
    <property type="match status" value="1"/>
</dbReference>
<reference evidence="8 9" key="1">
    <citation type="submission" date="2015-08" db="EMBL/GenBank/DDBJ databases">
        <title>Investigation of the bacterial diversity of lava forest soil.</title>
        <authorList>
            <person name="Lee J.S."/>
        </authorList>
    </citation>
    <scope>NUCLEOTIDE SEQUENCE [LARGE SCALE GENOMIC DNA]</scope>
    <source>
        <strain evidence="8 9">GJW-30</strain>
    </source>
</reference>
<dbReference type="InterPro" id="IPR005119">
    <property type="entry name" value="LysR_subst-bd"/>
</dbReference>
<dbReference type="Pfam" id="PF03466">
    <property type="entry name" value="LysR_substrate"/>
    <property type="match status" value="1"/>
</dbReference>
<evidence type="ECO:0000256" key="3">
    <source>
        <dbReference type="ARBA" id="ARBA00023015"/>
    </source>
</evidence>
<dbReference type="SUPFAM" id="SSF53850">
    <property type="entry name" value="Periplasmic binding protein-like II"/>
    <property type="match status" value="1"/>
</dbReference>
<comment type="similarity">
    <text evidence="2">Belongs to the LysR transcriptional regulatory family.</text>
</comment>
<evidence type="ECO:0000256" key="1">
    <source>
        <dbReference type="ARBA" id="ARBA00003502"/>
    </source>
</evidence>
<comment type="function">
    <text evidence="1">NodD regulates the expression of the nodABCFE genes which encode other nodulation proteins. NodD is also a negative regulator of its own expression. Binds flavonoids as inducers.</text>
</comment>
<dbReference type="RefSeq" id="WP_096354910.1">
    <property type="nucleotide sequence ID" value="NZ_AP014946.1"/>
</dbReference>
<dbReference type="Gene3D" id="3.40.190.290">
    <property type="match status" value="1"/>
</dbReference>
<keyword evidence="5" id="KW-0010">Activator</keyword>
<protein>
    <submittedName>
        <fullName evidence="8">HTH-type transcriptional regulator CynR</fullName>
    </submittedName>
</protein>
<dbReference type="Proteomes" id="UP000236884">
    <property type="component" value="Chromosome"/>
</dbReference>
<feature type="domain" description="HTH lysR-type" evidence="7">
    <location>
        <begin position="1"/>
        <end position="58"/>
    </location>
</feature>
<dbReference type="EMBL" id="AP014946">
    <property type="protein sequence ID" value="BAT59484.1"/>
    <property type="molecule type" value="Genomic_DNA"/>
</dbReference>
<dbReference type="GO" id="GO:0003677">
    <property type="term" value="F:DNA binding"/>
    <property type="evidence" value="ECO:0007669"/>
    <property type="project" value="UniProtKB-KW"/>
</dbReference>
<evidence type="ECO:0000256" key="2">
    <source>
        <dbReference type="ARBA" id="ARBA00009437"/>
    </source>
</evidence>
<dbReference type="GO" id="GO:0003700">
    <property type="term" value="F:DNA-binding transcription factor activity"/>
    <property type="evidence" value="ECO:0007669"/>
    <property type="project" value="InterPro"/>
</dbReference>
<evidence type="ECO:0000313" key="9">
    <source>
        <dbReference type="Proteomes" id="UP000236884"/>
    </source>
</evidence>
<evidence type="ECO:0000256" key="6">
    <source>
        <dbReference type="ARBA" id="ARBA00023163"/>
    </source>
</evidence>
<dbReference type="InterPro" id="IPR036390">
    <property type="entry name" value="WH_DNA-bd_sf"/>
</dbReference>
<dbReference type="SUPFAM" id="SSF46785">
    <property type="entry name" value="Winged helix' DNA-binding domain"/>
    <property type="match status" value="1"/>
</dbReference>
<dbReference type="GO" id="GO:2000142">
    <property type="term" value="P:regulation of DNA-templated transcription initiation"/>
    <property type="evidence" value="ECO:0007669"/>
    <property type="project" value="TreeGrafter"/>
</dbReference>
<dbReference type="PANTHER" id="PTHR30293">
    <property type="entry name" value="TRANSCRIPTIONAL REGULATORY PROTEIN NAC-RELATED"/>
    <property type="match status" value="1"/>
</dbReference>
<evidence type="ECO:0000313" key="8">
    <source>
        <dbReference type="EMBL" id="BAT59484.1"/>
    </source>
</evidence>
<gene>
    <name evidence="8" type="primary">cynR_4</name>
    <name evidence="8" type="ORF">GJW-30_1_02017</name>
</gene>
<proteinExistence type="inferred from homology"/>
<organism evidence="8 9">
    <name type="scientific">Variibacter gotjawalensis</name>
    <dbReference type="NCBI Taxonomy" id="1333996"/>
    <lineage>
        <taxon>Bacteria</taxon>
        <taxon>Pseudomonadati</taxon>
        <taxon>Pseudomonadota</taxon>
        <taxon>Alphaproteobacteria</taxon>
        <taxon>Hyphomicrobiales</taxon>
        <taxon>Nitrobacteraceae</taxon>
        <taxon>Variibacter</taxon>
    </lineage>
</organism>
<dbReference type="Pfam" id="PF00126">
    <property type="entry name" value="HTH_1"/>
    <property type="match status" value="1"/>
</dbReference>
<dbReference type="KEGG" id="vgo:GJW-30_1_02017"/>
<keyword evidence="9" id="KW-1185">Reference proteome</keyword>
<dbReference type="InterPro" id="IPR000847">
    <property type="entry name" value="LysR_HTH_N"/>
</dbReference>
<evidence type="ECO:0000256" key="4">
    <source>
        <dbReference type="ARBA" id="ARBA00023125"/>
    </source>
</evidence>
<dbReference type="InterPro" id="IPR036388">
    <property type="entry name" value="WH-like_DNA-bd_sf"/>
</dbReference>
<evidence type="ECO:0000256" key="5">
    <source>
        <dbReference type="ARBA" id="ARBA00023159"/>
    </source>
</evidence>
<keyword evidence="3" id="KW-0805">Transcription regulation</keyword>
<dbReference type="PANTHER" id="PTHR30293:SF0">
    <property type="entry name" value="NITROGEN ASSIMILATION REGULATORY PROTEIN NAC"/>
    <property type="match status" value="1"/>
</dbReference>
<sequence>MQFRHLRYFVNVVEAGSFSRAAAAIHVAQPALSQQIAELEERFGAPLLKRSARGAVPTPAGQRLYDEAVVILRQLEELPSLVRSNIAEPEGLVTLGIASTLAPKLLGRIVAACRETLPKVNLRLSDADSESLSREVHDNALHMGIVLETGFDAQVARKPLYRQQLHVIGSTPLGKKKKLPLADVAKLPLVLPPAGVARRDLVDQAMKAAGLRADIILEANSVLTELATVRAGAGYTILPTGDLSNYPAGAFSTPMPLDPPLEMTCSLVVSSDFPLTVAGEAVRDIVASAVEAFVRETKPPGAVWISV</sequence>
<dbReference type="Gene3D" id="1.10.10.10">
    <property type="entry name" value="Winged helix-like DNA-binding domain superfamily/Winged helix DNA-binding domain"/>
    <property type="match status" value="1"/>
</dbReference>
<keyword evidence="6" id="KW-0804">Transcription</keyword>
<name>A0A0S3PUB7_9BRAD</name>